<evidence type="ECO:0000256" key="10">
    <source>
        <dbReference type="ARBA" id="ARBA00023033"/>
    </source>
</evidence>
<dbReference type="Pfam" id="PF00487">
    <property type="entry name" value="FA_desaturase"/>
    <property type="match status" value="1"/>
</dbReference>
<dbReference type="Proteomes" id="UP000494216">
    <property type="component" value="Unassembled WGS sequence"/>
</dbReference>
<reference evidence="14 15" key="1">
    <citation type="submission" date="2020-02" db="EMBL/GenBank/DDBJ databases">
        <authorList>
            <person name="Hogendoorn C."/>
        </authorList>
    </citation>
    <scope>NUCLEOTIDE SEQUENCE [LARGE SCALE GENOMIC DNA]</scope>
    <source>
        <strain evidence="14">METHB21</strain>
    </source>
</reference>
<evidence type="ECO:0000259" key="13">
    <source>
        <dbReference type="Pfam" id="PF00487"/>
    </source>
</evidence>
<keyword evidence="9" id="KW-0408">Iron</keyword>
<evidence type="ECO:0000256" key="5">
    <source>
        <dbReference type="ARBA" id="ARBA00022692"/>
    </source>
</evidence>
<accession>A0A8S0XI19</accession>
<dbReference type="InterPro" id="IPR033885">
    <property type="entry name" value="AlkB/XylM"/>
</dbReference>
<dbReference type="EC" id="1.14.15.3" evidence="14"/>
<keyword evidence="10" id="KW-0503">Monooxygenase</keyword>
<organism evidence="14 15">
    <name type="scientific">Candidatus Methylobacter favarea</name>
    <dbReference type="NCBI Taxonomy" id="2707345"/>
    <lineage>
        <taxon>Bacteria</taxon>
        <taxon>Pseudomonadati</taxon>
        <taxon>Pseudomonadota</taxon>
        <taxon>Gammaproteobacteria</taxon>
        <taxon>Methylococcales</taxon>
        <taxon>Methylococcaceae</taxon>
        <taxon>Methylobacter</taxon>
    </lineage>
</organism>
<evidence type="ECO:0000256" key="9">
    <source>
        <dbReference type="ARBA" id="ARBA00023004"/>
    </source>
</evidence>
<evidence type="ECO:0000256" key="8">
    <source>
        <dbReference type="ARBA" id="ARBA00023002"/>
    </source>
</evidence>
<dbReference type="AlphaFoldDB" id="A0A8S0XI19"/>
<evidence type="ECO:0000256" key="3">
    <source>
        <dbReference type="ARBA" id="ARBA00022475"/>
    </source>
</evidence>
<dbReference type="GO" id="GO:0006629">
    <property type="term" value="P:lipid metabolic process"/>
    <property type="evidence" value="ECO:0007669"/>
    <property type="project" value="InterPro"/>
</dbReference>
<comment type="subcellular location">
    <subcellularLocation>
        <location evidence="1">Cell inner membrane</location>
        <topology evidence="1">Multi-pass membrane protein</topology>
    </subcellularLocation>
</comment>
<evidence type="ECO:0000256" key="12">
    <source>
        <dbReference type="SAM" id="Phobius"/>
    </source>
</evidence>
<keyword evidence="7 12" id="KW-1133">Transmembrane helix</keyword>
<feature type="domain" description="Fatty acid desaturase" evidence="13">
    <location>
        <begin position="104"/>
        <end position="307"/>
    </location>
</feature>
<dbReference type="PANTHER" id="PTHR38674">
    <property type="entry name" value="ALKANE 1-MONOOXYGENASE 1"/>
    <property type="match status" value="1"/>
</dbReference>
<dbReference type="GO" id="GO:0005886">
    <property type="term" value="C:plasma membrane"/>
    <property type="evidence" value="ECO:0007669"/>
    <property type="project" value="UniProtKB-SubCell"/>
</dbReference>
<dbReference type="PANTHER" id="PTHR38674:SF1">
    <property type="entry name" value="ALKANE 1-MONOOXYGENASE 1"/>
    <property type="match status" value="1"/>
</dbReference>
<dbReference type="InterPro" id="IPR005804">
    <property type="entry name" value="FA_desaturase_dom"/>
</dbReference>
<evidence type="ECO:0000313" key="14">
    <source>
        <dbReference type="EMBL" id="CAA9890253.1"/>
    </source>
</evidence>
<keyword evidence="11 12" id="KW-0472">Membrane</keyword>
<gene>
    <name evidence="14" type="primary">alkB</name>
    <name evidence="14" type="ORF">METHB2_20084</name>
</gene>
<dbReference type="GO" id="GO:0004497">
    <property type="term" value="F:monooxygenase activity"/>
    <property type="evidence" value="ECO:0007669"/>
    <property type="project" value="UniProtKB-KW"/>
</dbReference>
<dbReference type="EMBL" id="CADCXN010000047">
    <property type="protein sequence ID" value="CAA9890253.1"/>
    <property type="molecule type" value="Genomic_DNA"/>
</dbReference>
<feature type="transmembrane region" description="Helical" evidence="12">
    <location>
        <begin position="221"/>
        <end position="245"/>
    </location>
</feature>
<evidence type="ECO:0000256" key="7">
    <source>
        <dbReference type="ARBA" id="ARBA00022989"/>
    </source>
</evidence>
<evidence type="ECO:0000256" key="6">
    <source>
        <dbReference type="ARBA" id="ARBA00022723"/>
    </source>
</evidence>
<dbReference type="GO" id="GO:0046872">
    <property type="term" value="F:metal ion binding"/>
    <property type="evidence" value="ECO:0007669"/>
    <property type="project" value="UniProtKB-KW"/>
</dbReference>
<evidence type="ECO:0000256" key="4">
    <source>
        <dbReference type="ARBA" id="ARBA00022519"/>
    </source>
</evidence>
<name>A0A8S0XI19_9GAMM</name>
<keyword evidence="8 14" id="KW-0560">Oxidoreductase</keyword>
<comment type="caution">
    <text evidence="14">The sequence shown here is derived from an EMBL/GenBank/DDBJ whole genome shotgun (WGS) entry which is preliminary data.</text>
</comment>
<keyword evidence="5 12" id="KW-0812">Transmembrane</keyword>
<evidence type="ECO:0000256" key="2">
    <source>
        <dbReference type="ARBA" id="ARBA00010823"/>
    </source>
</evidence>
<comment type="similarity">
    <text evidence="2">Belongs to the fatty acid desaturase type 1 family. AlkB subfamily.</text>
</comment>
<keyword evidence="3" id="KW-1003">Cell membrane</keyword>
<evidence type="ECO:0000313" key="15">
    <source>
        <dbReference type="Proteomes" id="UP000494216"/>
    </source>
</evidence>
<keyword evidence="6" id="KW-0479">Metal-binding</keyword>
<evidence type="ECO:0000256" key="11">
    <source>
        <dbReference type="ARBA" id="ARBA00023136"/>
    </source>
</evidence>
<keyword evidence="4" id="KW-0997">Cell inner membrane</keyword>
<keyword evidence="15" id="KW-1185">Reference proteome</keyword>
<protein>
    <submittedName>
        <fullName evidence="14">Alkane 1-monooxygenase 2</fullName>
        <ecNumber evidence="14">1.14.15.3</ecNumber>
    </submittedName>
</protein>
<proteinExistence type="inferred from homology"/>
<evidence type="ECO:0000256" key="1">
    <source>
        <dbReference type="ARBA" id="ARBA00004429"/>
    </source>
</evidence>
<sequence length="351" mass="40299">MLIRLSHLLPFILPVSVFFFLLSGPHSIEGALAWTTPFWTVLLADWLSPEVTTQQQQSVKNGFYDGILYGLAVLQMVNVGLMLDYISRLEWTSSGAAIVGLANLVAVRFLVGTSSGTSGIVVAHELIHRPQWPMQQLGRLLLCSVCYEHFVITHKRGHHLNIGMPQDIAMPHLGESFHDYWKRIYTGNLRYAWRSEQDRLGLPQNPWGSLKSLHNRVLHGLLAELILVVSITVFFGWIAAFMFLYQAFAAVRILEAVNYFQHWGLEDGRYGHSYGWVNNSWLTSYALIGLSNHIGHHQNEKKHFYEIAYSDQGPKMPYGYFIMNLWVKLNNDSYQKMAMRELQHYRCSQRS</sequence>